<accession>A0A5B8R934</accession>
<sequence length="295" mass="30223">MIIGGLQGHVHRRHALVIEEPLAVALPGQAPAQTVADHRTALAVHGLDADVDGGRCGTDRLQRAGELVGGVGGEVTPAGGLGETGELVTCVGLLDAEADHVGGEAHPGLLQPPPDFAGIEVAGLTAVGDQDHAGAVLAVLERLRRLPDGRAERRLALGREPVDRLADGRPRPLPGLDQHLDIAAVALATVAIGNEAEHVRRIAGLDQVTEDTPGDGDLGLAVDPAPHGPGGIENEHGIGRGRRAPVSGRGRRGSGERHDGRARRAVAGSQQGHGKKAPLSGMCRRASTAAAMLFS</sequence>
<name>A0A5B8R934_9ZZZZ</name>
<dbReference type="EMBL" id="MN079098">
    <property type="protein sequence ID" value="QEA05266.1"/>
    <property type="molecule type" value="Genomic_DNA"/>
</dbReference>
<evidence type="ECO:0000313" key="2">
    <source>
        <dbReference type="EMBL" id="QEA05266.1"/>
    </source>
</evidence>
<gene>
    <name evidence="2" type="ORF">KBTEX_01586</name>
</gene>
<reference evidence="2" key="1">
    <citation type="submission" date="2019-06" db="EMBL/GenBank/DDBJ databases">
        <authorList>
            <person name="Murdoch R.W."/>
            <person name="Fathepure B."/>
        </authorList>
    </citation>
    <scope>NUCLEOTIDE SEQUENCE</scope>
</reference>
<evidence type="ECO:0000256" key="1">
    <source>
        <dbReference type="SAM" id="MobiDB-lite"/>
    </source>
</evidence>
<proteinExistence type="predicted"/>
<organism evidence="2">
    <name type="scientific">uncultured organism</name>
    <dbReference type="NCBI Taxonomy" id="155900"/>
    <lineage>
        <taxon>unclassified sequences</taxon>
        <taxon>environmental samples</taxon>
    </lineage>
</organism>
<protein>
    <submittedName>
        <fullName evidence="2">Uncharacterized protein</fullName>
    </submittedName>
</protein>
<dbReference type="AlphaFoldDB" id="A0A5B8R934"/>
<feature type="region of interest" description="Disordered" evidence="1">
    <location>
        <begin position="227"/>
        <end position="279"/>
    </location>
</feature>